<feature type="region of interest" description="Disordered" evidence="1">
    <location>
        <begin position="1"/>
        <end position="47"/>
    </location>
</feature>
<evidence type="ECO:0000256" key="1">
    <source>
        <dbReference type="SAM" id="MobiDB-lite"/>
    </source>
</evidence>
<gene>
    <name evidence="2" type="ORF">GCM10022247_05660</name>
</gene>
<sequence length="102" mass="11257">MPAHPIERRLNRADPARDSADEHVLPGPHHACLRRRRTPSSSTHTMYNTTSAPVITASHTPLNTVHHDRPRVPRLYDIRNSLSAVASDSVLLTQNLSAAISP</sequence>
<evidence type="ECO:0000313" key="3">
    <source>
        <dbReference type="Proteomes" id="UP001501747"/>
    </source>
</evidence>
<dbReference type="Proteomes" id="UP001501747">
    <property type="component" value="Unassembled WGS sequence"/>
</dbReference>
<protein>
    <submittedName>
        <fullName evidence="2">Uncharacterized protein</fullName>
    </submittedName>
</protein>
<accession>A0ABP7QYG1</accession>
<dbReference type="EMBL" id="BAABAL010000004">
    <property type="protein sequence ID" value="GAA3989912.1"/>
    <property type="molecule type" value="Genomic_DNA"/>
</dbReference>
<proteinExistence type="predicted"/>
<reference evidence="3" key="1">
    <citation type="journal article" date="2019" name="Int. J. Syst. Evol. Microbiol.">
        <title>The Global Catalogue of Microorganisms (GCM) 10K type strain sequencing project: providing services to taxonomists for standard genome sequencing and annotation.</title>
        <authorList>
            <consortium name="The Broad Institute Genomics Platform"/>
            <consortium name="The Broad Institute Genome Sequencing Center for Infectious Disease"/>
            <person name="Wu L."/>
            <person name="Ma J."/>
        </authorList>
    </citation>
    <scope>NUCLEOTIDE SEQUENCE [LARGE SCALE GENOMIC DNA]</scope>
    <source>
        <strain evidence="3">JCM 17342</strain>
    </source>
</reference>
<organism evidence="2 3">
    <name type="scientific">Allokutzneria multivorans</name>
    <dbReference type="NCBI Taxonomy" id="1142134"/>
    <lineage>
        <taxon>Bacteria</taxon>
        <taxon>Bacillati</taxon>
        <taxon>Actinomycetota</taxon>
        <taxon>Actinomycetes</taxon>
        <taxon>Pseudonocardiales</taxon>
        <taxon>Pseudonocardiaceae</taxon>
        <taxon>Allokutzneria</taxon>
    </lineage>
</organism>
<evidence type="ECO:0000313" key="2">
    <source>
        <dbReference type="EMBL" id="GAA3989912.1"/>
    </source>
</evidence>
<name>A0ABP7QYG1_9PSEU</name>
<keyword evidence="3" id="KW-1185">Reference proteome</keyword>
<comment type="caution">
    <text evidence="2">The sequence shown here is derived from an EMBL/GenBank/DDBJ whole genome shotgun (WGS) entry which is preliminary data.</text>
</comment>
<feature type="compositionally biased region" description="Basic and acidic residues" evidence="1">
    <location>
        <begin position="1"/>
        <end position="24"/>
    </location>
</feature>